<organism evidence="1 2">
    <name type="scientific">Favolaschia claudopus</name>
    <dbReference type="NCBI Taxonomy" id="2862362"/>
    <lineage>
        <taxon>Eukaryota</taxon>
        <taxon>Fungi</taxon>
        <taxon>Dikarya</taxon>
        <taxon>Basidiomycota</taxon>
        <taxon>Agaricomycotina</taxon>
        <taxon>Agaricomycetes</taxon>
        <taxon>Agaricomycetidae</taxon>
        <taxon>Agaricales</taxon>
        <taxon>Marasmiineae</taxon>
        <taxon>Mycenaceae</taxon>
        <taxon>Favolaschia</taxon>
    </lineage>
</organism>
<evidence type="ECO:0000313" key="2">
    <source>
        <dbReference type="Proteomes" id="UP001362999"/>
    </source>
</evidence>
<sequence length="676" mass="75993">MSDTALPDEIISEILSPALKVSDDVFSDTSEVSPFANFSVSTSAYLLVCKSWLRVATPPLYHTVIIRSKAQAKALSLALSKNKQLGRFIKKLRVEGGYGEPMHVIMRCAPNITDIFLSLEIYSSDSTSGLCKGLRLINPTRLILRDVHDKPLENKSLSQLLDAMYELIPKQWDHLRVFHCPYVNATEHALVAILPLIKSKRLRTLFVPNIDAVAWSYVVFEDSPLEVIHIDNFDAKDDSLDDPLFDKYPALRDLVKFPADASFGGDTFPVIAPASNPLFVPLENTPAAAQDAIWDRVLYFAMANRKHGADDLPRAALLTVSKTFHRVGLPHYCADMILRHSTDVKKLGSIVLKYGWLGPKLRTLVFDYLESLLDCDYDSEDGSRGWALKLLSRTSGLVRFGPAIEPNPSHTGCFVFGATISWDGFEALAKCAGANLQEFSTRVASRRKPRISSTVFNDFTALRTLRWICHAEFTDIRAASVDALANLEELWITEEADGSVLSVLSRMKLQSLRRFFHVTRYTSCIEFLRAHGSKLTEVGILAQELSTPGFDVYSLCPHLHTIAFIVESGAKHVPAIKDILPRQTAPSLSKIIMEPPELMTPLHKDKERIAAWDIFFANFQSKKLPNLREIEFKCFTWPTTERDIAKNCWVRWAEGLVSQNINLLDRTGTKWRSRLK</sequence>
<reference evidence="1 2" key="1">
    <citation type="journal article" date="2024" name="J Genomics">
        <title>Draft genome sequencing and assembly of Favolaschia claudopus CIRM-BRFM 2984 isolated from oak limbs.</title>
        <authorList>
            <person name="Navarro D."/>
            <person name="Drula E."/>
            <person name="Chaduli D."/>
            <person name="Cazenave R."/>
            <person name="Ahrendt S."/>
            <person name="Wang J."/>
            <person name="Lipzen A."/>
            <person name="Daum C."/>
            <person name="Barry K."/>
            <person name="Grigoriev I.V."/>
            <person name="Favel A."/>
            <person name="Rosso M.N."/>
            <person name="Martin F."/>
        </authorList>
    </citation>
    <scope>NUCLEOTIDE SEQUENCE [LARGE SCALE GENOMIC DNA]</scope>
    <source>
        <strain evidence="1 2">CIRM-BRFM 2984</strain>
    </source>
</reference>
<dbReference type="Proteomes" id="UP001362999">
    <property type="component" value="Unassembled WGS sequence"/>
</dbReference>
<dbReference type="EMBL" id="JAWWNJ010000037">
    <property type="protein sequence ID" value="KAK7022197.1"/>
    <property type="molecule type" value="Genomic_DNA"/>
</dbReference>
<evidence type="ECO:0000313" key="1">
    <source>
        <dbReference type="EMBL" id="KAK7022197.1"/>
    </source>
</evidence>
<accession>A0AAW0B8Q2</accession>
<protein>
    <submittedName>
        <fullName evidence="1">F-box domain-containing protein</fullName>
    </submittedName>
</protein>
<comment type="caution">
    <text evidence="1">The sequence shown here is derived from an EMBL/GenBank/DDBJ whole genome shotgun (WGS) entry which is preliminary data.</text>
</comment>
<name>A0AAW0B8Q2_9AGAR</name>
<proteinExistence type="predicted"/>
<keyword evidence="2" id="KW-1185">Reference proteome</keyword>
<dbReference type="AlphaFoldDB" id="A0AAW0B8Q2"/>
<gene>
    <name evidence="1" type="ORF">R3P38DRAFT_2959920</name>
</gene>